<name>A0A1W1U9M0_9DEIO</name>
<proteinExistence type="inferred from homology"/>
<evidence type="ECO:0000256" key="2">
    <source>
        <dbReference type="ARBA" id="ARBA00022679"/>
    </source>
</evidence>
<dbReference type="PANTHER" id="PTHR12215">
    <property type="entry name" value="PHOSPHOPANTETHEINE TRANSFERASE"/>
    <property type="match status" value="1"/>
</dbReference>
<dbReference type="EMBL" id="FWWU01000001">
    <property type="protein sequence ID" value="SMB77767.1"/>
    <property type="molecule type" value="Genomic_DNA"/>
</dbReference>
<dbReference type="GO" id="GO:0019878">
    <property type="term" value="P:lysine biosynthetic process via aminoadipic acid"/>
    <property type="evidence" value="ECO:0007669"/>
    <property type="project" value="TreeGrafter"/>
</dbReference>
<evidence type="ECO:0000313" key="5">
    <source>
        <dbReference type="Proteomes" id="UP000192582"/>
    </source>
</evidence>
<dbReference type="GO" id="GO:0000287">
    <property type="term" value="F:magnesium ion binding"/>
    <property type="evidence" value="ECO:0007669"/>
    <property type="project" value="InterPro"/>
</dbReference>
<dbReference type="PANTHER" id="PTHR12215:SF10">
    <property type="entry name" value="L-AMINOADIPATE-SEMIALDEHYDE DEHYDROGENASE-PHOSPHOPANTETHEINYL TRANSFERASE"/>
    <property type="match status" value="1"/>
</dbReference>
<gene>
    <name evidence="4" type="ORF">SAMN00790413_03907</name>
</gene>
<feature type="domain" description="4'-phosphopantetheinyl transferase" evidence="3">
    <location>
        <begin position="90"/>
        <end position="167"/>
    </location>
</feature>
<dbReference type="SUPFAM" id="SSF56214">
    <property type="entry name" value="4'-phosphopantetheinyl transferase"/>
    <property type="match status" value="2"/>
</dbReference>
<dbReference type="InterPro" id="IPR008278">
    <property type="entry name" value="4-PPantetheinyl_Trfase_dom"/>
</dbReference>
<dbReference type="GO" id="GO:0008897">
    <property type="term" value="F:holo-[acyl-carrier-protein] synthase activity"/>
    <property type="evidence" value="ECO:0007669"/>
    <property type="project" value="InterPro"/>
</dbReference>
<dbReference type="InterPro" id="IPR050559">
    <property type="entry name" value="P-Pant_transferase_sf"/>
</dbReference>
<keyword evidence="2 4" id="KW-0808">Transferase</keyword>
<dbReference type="InterPro" id="IPR037143">
    <property type="entry name" value="4-PPantetheinyl_Trfase_dom_sf"/>
</dbReference>
<evidence type="ECO:0000313" key="4">
    <source>
        <dbReference type="EMBL" id="SMB77767.1"/>
    </source>
</evidence>
<dbReference type="STRING" id="695939.SAMN00790413_03907"/>
<comment type="similarity">
    <text evidence="1">Belongs to the P-Pant transferase superfamily. Gsp/Sfp/HetI/AcpT family.</text>
</comment>
<evidence type="ECO:0000259" key="3">
    <source>
        <dbReference type="Pfam" id="PF01648"/>
    </source>
</evidence>
<keyword evidence="5" id="KW-1185">Reference proteome</keyword>
<dbReference type="GO" id="GO:0005829">
    <property type="term" value="C:cytosol"/>
    <property type="evidence" value="ECO:0007669"/>
    <property type="project" value="TreeGrafter"/>
</dbReference>
<accession>A0A1W1U9M0</accession>
<dbReference type="RefSeq" id="WP_170928337.1">
    <property type="nucleotide sequence ID" value="NZ_FWWU01000001.1"/>
</dbReference>
<organism evidence="4 5">
    <name type="scientific">Deinococcus hopiensis KR-140</name>
    <dbReference type="NCBI Taxonomy" id="695939"/>
    <lineage>
        <taxon>Bacteria</taxon>
        <taxon>Thermotogati</taxon>
        <taxon>Deinococcota</taxon>
        <taxon>Deinococci</taxon>
        <taxon>Deinococcales</taxon>
        <taxon>Deinococcaceae</taxon>
        <taxon>Deinococcus</taxon>
    </lineage>
</organism>
<evidence type="ECO:0000256" key="1">
    <source>
        <dbReference type="ARBA" id="ARBA00010990"/>
    </source>
</evidence>
<reference evidence="4 5" key="1">
    <citation type="submission" date="2017-04" db="EMBL/GenBank/DDBJ databases">
        <authorList>
            <person name="Afonso C.L."/>
            <person name="Miller P.J."/>
            <person name="Scott M.A."/>
            <person name="Spackman E."/>
            <person name="Goraichik I."/>
            <person name="Dimitrov K.M."/>
            <person name="Suarez D.L."/>
            <person name="Swayne D.E."/>
        </authorList>
    </citation>
    <scope>NUCLEOTIDE SEQUENCE [LARGE SCALE GENOMIC DNA]</scope>
    <source>
        <strain evidence="4 5">KR-140</strain>
    </source>
</reference>
<dbReference type="Pfam" id="PF01648">
    <property type="entry name" value="ACPS"/>
    <property type="match status" value="1"/>
</dbReference>
<dbReference type="Proteomes" id="UP000192582">
    <property type="component" value="Unassembled WGS sequence"/>
</dbReference>
<protein>
    <submittedName>
        <fullName evidence="4">Phosphopantetheinyl transferase</fullName>
    </submittedName>
</protein>
<dbReference type="AlphaFoldDB" id="A0A1W1U9M0"/>
<dbReference type="Gene3D" id="3.90.470.20">
    <property type="entry name" value="4'-phosphopantetheinyl transferase domain"/>
    <property type="match status" value="2"/>
</dbReference>
<sequence>MRLQLDNHGIGLRSSNSHHARLLDVAERQRFGQALLKILLQLHAQVDEGDVQLFVHGTGQPYATIKGSPYGVSLSHSRGSWYAAALPDAQVGIDVERRWGFPATLPVERFTLSDWEQCQRLMLEEEPAQAFLRRRWTLKEAYAKATGQGLHFPFPSLSFQHQEHLNSAYFTPVNLMGTDGTWMYWSAEDIQDCTFGLCWRNAV</sequence>